<dbReference type="AlphaFoldDB" id="A0AAV7I8Y5"/>
<evidence type="ECO:0000313" key="2">
    <source>
        <dbReference type="Proteomes" id="UP000826195"/>
    </source>
</evidence>
<comment type="caution">
    <text evidence="1">The sequence shown here is derived from an EMBL/GenBank/DDBJ whole genome shotgun (WGS) entry which is preliminary data.</text>
</comment>
<keyword evidence="2" id="KW-1185">Reference proteome</keyword>
<gene>
    <name evidence="1" type="ORF">KQX54_017194</name>
</gene>
<name>A0AAV7I8Y5_COTGL</name>
<dbReference type="EMBL" id="JAHXZJ010002237">
    <property type="protein sequence ID" value="KAH0547132.1"/>
    <property type="molecule type" value="Genomic_DNA"/>
</dbReference>
<proteinExistence type="predicted"/>
<dbReference type="Proteomes" id="UP000826195">
    <property type="component" value="Unassembled WGS sequence"/>
</dbReference>
<sequence>MSRNKPLKNHIIKKISSKVSVNAEATEPSRTVEKLEKARKIATVLQEKQTSGTELKGSLIGQDQKLIAFRNITGNKTPVYFNILSSDRTLGVAASHQAPHAFVGKLPNSMARV</sequence>
<accession>A0AAV7I8Y5</accession>
<organism evidence="1 2">
    <name type="scientific">Cotesia glomerata</name>
    <name type="common">Lepidopteran parasitic wasp</name>
    <name type="synonym">Apanteles glomeratus</name>
    <dbReference type="NCBI Taxonomy" id="32391"/>
    <lineage>
        <taxon>Eukaryota</taxon>
        <taxon>Metazoa</taxon>
        <taxon>Ecdysozoa</taxon>
        <taxon>Arthropoda</taxon>
        <taxon>Hexapoda</taxon>
        <taxon>Insecta</taxon>
        <taxon>Pterygota</taxon>
        <taxon>Neoptera</taxon>
        <taxon>Endopterygota</taxon>
        <taxon>Hymenoptera</taxon>
        <taxon>Apocrita</taxon>
        <taxon>Ichneumonoidea</taxon>
        <taxon>Braconidae</taxon>
        <taxon>Microgastrinae</taxon>
        <taxon>Cotesia</taxon>
    </lineage>
</organism>
<protein>
    <submittedName>
        <fullName evidence="1">Uncharacterized protein</fullName>
    </submittedName>
</protein>
<reference evidence="1 2" key="1">
    <citation type="journal article" date="2021" name="J. Hered.">
        <title>A chromosome-level genome assembly of the parasitoid wasp, Cotesia glomerata (Hymenoptera: Braconidae).</title>
        <authorList>
            <person name="Pinto B.J."/>
            <person name="Weis J.J."/>
            <person name="Gamble T."/>
            <person name="Ode P.J."/>
            <person name="Paul R."/>
            <person name="Zaspel J.M."/>
        </authorList>
    </citation>
    <scope>NUCLEOTIDE SEQUENCE [LARGE SCALE GENOMIC DNA]</scope>
    <source>
        <strain evidence="1">CgM1</strain>
    </source>
</reference>
<evidence type="ECO:0000313" key="1">
    <source>
        <dbReference type="EMBL" id="KAH0547132.1"/>
    </source>
</evidence>